<evidence type="ECO:0000313" key="3">
    <source>
        <dbReference type="Proteomes" id="UP001628179"/>
    </source>
</evidence>
<accession>A0ABQ0GPD3</accession>
<name>A0ABQ0GPD3_9PEZI</name>
<keyword evidence="3" id="KW-1185">Reference proteome</keyword>
<dbReference type="Gene3D" id="3.30.559.10">
    <property type="entry name" value="Chloramphenicol acetyltransferase-like domain"/>
    <property type="match status" value="1"/>
</dbReference>
<reference evidence="2 3" key="1">
    <citation type="submission" date="2024-09" db="EMBL/GenBank/DDBJ databases">
        <title>Itraconazole resistance in Madurella fahalii resulting from another homologue of gene encoding cytochrome P450 14-alpha sterol demethylase (CYP51).</title>
        <authorList>
            <person name="Yoshioka I."/>
            <person name="Fahal A.H."/>
            <person name="Kaneko S."/>
            <person name="Yaguchi T."/>
        </authorList>
    </citation>
    <scope>NUCLEOTIDE SEQUENCE [LARGE SCALE GENOMIC DNA]</scope>
    <source>
        <strain evidence="2 3">IFM 68171</strain>
    </source>
</reference>
<dbReference type="RefSeq" id="XP_070921333.1">
    <property type="nucleotide sequence ID" value="XM_071065232.1"/>
</dbReference>
<organism evidence="2 3">
    <name type="scientific">Madurella fahalii</name>
    <dbReference type="NCBI Taxonomy" id="1157608"/>
    <lineage>
        <taxon>Eukaryota</taxon>
        <taxon>Fungi</taxon>
        <taxon>Dikarya</taxon>
        <taxon>Ascomycota</taxon>
        <taxon>Pezizomycotina</taxon>
        <taxon>Sordariomycetes</taxon>
        <taxon>Sordariomycetidae</taxon>
        <taxon>Sordariales</taxon>
        <taxon>Sordariales incertae sedis</taxon>
        <taxon>Madurella</taxon>
    </lineage>
</organism>
<sequence length="546" mass="60711">MAATFPWTERNGVWRRKLGSMESFYLTLAAPEGEPVHWMVGCCVSFAYRGKDASTLDIEDTLRQAWTDLRREFPTIVTVVNPVTREMEVAMPDDPVSIDIWQHRSFRVHDGTTADELFGGFRSQFHITLHLLRNDDDEDYRLLIQAPHVLIDGRGILHLYHALFTALAGGAKNGNKTVKPLAAESVCLSRPLDEWLGMKSVPSEKNYRDAESTFEHFASQTRPIQLPTPGAQRTSPPAPKSTDVQETSSPLLSVKMAVFGFIFFLLSLKVTHSSKHQPLSFAKRCMAVMLYPLVFSILRLGTSLASLFGPQLRRPVHRDLALSKDTTDAVVRACKRQGVSVTSAFHAGLISATQKMQSSAGEVGTSYVQFTTVDLRRFFPSSFSPHRGHGAASLQTAVPMAVGGLSKAENTSFGALAKTLHERYRAPFAFADGDFGYLAPLMAMSEQMLRSGMPPPPSRTPSVSSIGVVDAFLAPRYGDWETRSEFWMSSTMQNSDIQMYLWTWKGRMVFSACYNEACYRAEEVDALLERTRYEVVSGLGIVPLDN</sequence>
<dbReference type="EMBL" id="BAAFSV010000005">
    <property type="protein sequence ID" value="GAB1319603.1"/>
    <property type="molecule type" value="Genomic_DNA"/>
</dbReference>
<dbReference type="PANTHER" id="PTHR42034">
    <property type="entry name" value="CHROMOSOME 7, WHOLE GENOME SHOTGUN SEQUENCE-RELATED"/>
    <property type="match status" value="1"/>
</dbReference>
<proteinExistence type="predicted"/>
<gene>
    <name evidence="2" type="ORF">MFIFM68171_09813</name>
</gene>
<evidence type="ECO:0000313" key="2">
    <source>
        <dbReference type="EMBL" id="GAB1319603.1"/>
    </source>
</evidence>
<dbReference type="PANTHER" id="PTHR42034:SF1">
    <property type="entry name" value="CONDENSATION DOMAIN-CONTAINING PROTEIN"/>
    <property type="match status" value="1"/>
</dbReference>
<dbReference type="SUPFAM" id="SSF52777">
    <property type="entry name" value="CoA-dependent acyltransferases"/>
    <property type="match status" value="2"/>
</dbReference>
<dbReference type="Gene3D" id="3.30.559.30">
    <property type="entry name" value="Nonribosomal peptide synthetase, condensation domain"/>
    <property type="match status" value="1"/>
</dbReference>
<evidence type="ECO:0000256" key="1">
    <source>
        <dbReference type="SAM" id="MobiDB-lite"/>
    </source>
</evidence>
<comment type="caution">
    <text evidence="2">The sequence shown here is derived from an EMBL/GenBank/DDBJ whole genome shotgun (WGS) entry which is preliminary data.</text>
</comment>
<dbReference type="InterPro" id="IPR023213">
    <property type="entry name" value="CAT-like_dom_sf"/>
</dbReference>
<dbReference type="Proteomes" id="UP001628179">
    <property type="component" value="Unassembled WGS sequence"/>
</dbReference>
<feature type="region of interest" description="Disordered" evidence="1">
    <location>
        <begin position="224"/>
        <end position="246"/>
    </location>
</feature>
<dbReference type="GeneID" id="98180555"/>
<protein>
    <submittedName>
        <fullName evidence="2">Uncharacterized protein</fullName>
    </submittedName>
</protein>